<keyword evidence="12" id="KW-1185">Reference proteome</keyword>
<evidence type="ECO:0000256" key="2">
    <source>
        <dbReference type="ARBA" id="ARBA00022448"/>
    </source>
</evidence>
<organism evidence="11 12">
    <name type="scientific">Mucor saturninus</name>
    <dbReference type="NCBI Taxonomy" id="64648"/>
    <lineage>
        <taxon>Eukaryota</taxon>
        <taxon>Fungi</taxon>
        <taxon>Fungi incertae sedis</taxon>
        <taxon>Mucoromycota</taxon>
        <taxon>Mucoromycotina</taxon>
        <taxon>Mucoromycetes</taxon>
        <taxon>Mucorales</taxon>
        <taxon>Mucorineae</taxon>
        <taxon>Mucoraceae</taxon>
        <taxon>Mucor</taxon>
    </lineage>
</organism>
<keyword evidence="4" id="KW-0677">Repeat</keyword>
<keyword evidence="2" id="KW-0813">Transport</keyword>
<comment type="subcellular location">
    <subcellularLocation>
        <location evidence="1 8">Membrane</location>
        <topology evidence="1 8">Multi-pass membrane protein</topology>
    </subcellularLocation>
</comment>
<feature type="transmembrane region" description="Helical" evidence="9">
    <location>
        <begin position="97"/>
        <end position="117"/>
    </location>
</feature>
<dbReference type="InterPro" id="IPR006603">
    <property type="entry name" value="PQ-loop_rpt"/>
</dbReference>
<dbReference type="Pfam" id="PF04193">
    <property type="entry name" value="PQ-loop"/>
    <property type="match status" value="2"/>
</dbReference>
<dbReference type="FunFam" id="1.20.1280.290:FF:000006">
    <property type="entry name" value="mannose-P-dolichol utilization defect 1 protein"/>
    <property type="match status" value="1"/>
</dbReference>
<dbReference type="GO" id="GO:0016020">
    <property type="term" value="C:membrane"/>
    <property type="evidence" value="ECO:0007669"/>
    <property type="project" value="UniProtKB-SubCell"/>
</dbReference>
<evidence type="ECO:0000256" key="8">
    <source>
        <dbReference type="PIRNR" id="PIRNR023381"/>
    </source>
</evidence>
<evidence type="ECO:0000256" key="7">
    <source>
        <dbReference type="ARBA" id="ARBA00038475"/>
    </source>
</evidence>
<evidence type="ECO:0000256" key="5">
    <source>
        <dbReference type="ARBA" id="ARBA00022989"/>
    </source>
</evidence>
<feature type="transmembrane region" description="Helical" evidence="9">
    <location>
        <begin position="202"/>
        <end position="223"/>
    </location>
</feature>
<evidence type="ECO:0000256" key="9">
    <source>
        <dbReference type="SAM" id="Phobius"/>
    </source>
</evidence>
<gene>
    <name evidence="11" type="ORF">INT47_012977</name>
</gene>
<keyword evidence="3 8" id="KW-0812">Transmembrane</keyword>
<dbReference type="SMART" id="SM00679">
    <property type="entry name" value="CTNS"/>
    <property type="match status" value="2"/>
</dbReference>
<feature type="transmembrane region" description="Helical" evidence="9">
    <location>
        <begin position="129"/>
        <end position="148"/>
    </location>
</feature>
<dbReference type="EMBL" id="JAEPRD010000225">
    <property type="protein sequence ID" value="KAG2193599.1"/>
    <property type="molecule type" value="Genomic_DNA"/>
</dbReference>
<comment type="similarity">
    <text evidence="7 8">Belongs to the MPDU1 (TC 2.A.43.3) family.</text>
</comment>
<feature type="signal peptide" evidence="10">
    <location>
        <begin position="1"/>
        <end position="17"/>
    </location>
</feature>
<proteinExistence type="inferred from homology"/>
<dbReference type="InterPro" id="IPR016817">
    <property type="entry name" value="MannP-dilichol_defect-1"/>
</dbReference>
<evidence type="ECO:0000256" key="4">
    <source>
        <dbReference type="ARBA" id="ARBA00022737"/>
    </source>
</evidence>
<accession>A0A8H7UWV8</accession>
<feature type="transmembrane region" description="Helical" evidence="9">
    <location>
        <begin position="154"/>
        <end position="181"/>
    </location>
</feature>
<evidence type="ECO:0000256" key="6">
    <source>
        <dbReference type="ARBA" id="ARBA00023136"/>
    </source>
</evidence>
<evidence type="ECO:0000313" key="11">
    <source>
        <dbReference type="EMBL" id="KAG2193599.1"/>
    </source>
</evidence>
<dbReference type="Proteomes" id="UP000603453">
    <property type="component" value="Unassembled WGS sequence"/>
</dbReference>
<dbReference type="Gene3D" id="1.20.1280.290">
    <property type="match status" value="2"/>
</dbReference>
<feature type="transmembrane region" description="Helical" evidence="9">
    <location>
        <begin position="235"/>
        <end position="256"/>
    </location>
</feature>
<keyword evidence="5 8" id="KW-1133">Transmembrane helix</keyword>
<name>A0A8H7UWV8_9FUNG</name>
<sequence>MIHPVVIVALFALISHALPIQVTEPDINEYNMLSQGLIGLFGQTCYVSLFEDWAFNDVSCLKLAISKCLGLGIVVGGSIVKIPQIVTIVRHKSAKGLSITSFLLETVAYQIVLIYNTRLYHPFSTYGEVLFMTLQNIIICLLIAHYHLQSKHTLAIMALFSALFLLLWSIPSWCMALLYAAQIPIGLASKIPQIRTNYHNASTGQLSVFACLNYFIGTTARAFTTFTELDDNIMLIGNLLASFLNAVLCFQLYIYWPPTNKKIKQ</sequence>
<reference evidence="11" key="1">
    <citation type="submission" date="2020-12" db="EMBL/GenBank/DDBJ databases">
        <title>Metabolic potential, ecology and presence of endohyphal bacteria is reflected in genomic diversity of Mucoromycotina.</title>
        <authorList>
            <person name="Muszewska A."/>
            <person name="Okrasinska A."/>
            <person name="Steczkiewicz K."/>
            <person name="Drgas O."/>
            <person name="Orlowska M."/>
            <person name="Perlinska-Lenart U."/>
            <person name="Aleksandrzak-Piekarczyk T."/>
            <person name="Szatraj K."/>
            <person name="Zielenkiewicz U."/>
            <person name="Pilsyk S."/>
            <person name="Malc E."/>
            <person name="Mieczkowski P."/>
            <person name="Kruszewska J.S."/>
            <person name="Biernat P."/>
            <person name="Pawlowska J."/>
        </authorList>
    </citation>
    <scope>NUCLEOTIDE SEQUENCE</scope>
    <source>
        <strain evidence="11">WA0000017839</strain>
    </source>
</reference>
<evidence type="ECO:0000256" key="10">
    <source>
        <dbReference type="SAM" id="SignalP"/>
    </source>
</evidence>
<dbReference type="OrthoDB" id="271506at2759"/>
<keyword evidence="10" id="KW-0732">Signal</keyword>
<comment type="caution">
    <text evidence="11">The sequence shown here is derived from an EMBL/GenBank/DDBJ whole genome shotgun (WGS) entry which is preliminary data.</text>
</comment>
<dbReference type="PANTHER" id="PTHR12226">
    <property type="entry name" value="MANNOSE-P-DOLICHOL UTILIZATION DEFECT 1 LEC35 -RELATED"/>
    <property type="match status" value="1"/>
</dbReference>
<evidence type="ECO:0000256" key="3">
    <source>
        <dbReference type="ARBA" id="ARBA00022692"/>
    </source>
</evidence>
<protein>
    <recommendedName>
        <fullName evidence="8">Mannose-P-dolichol utilization defect 1 protein homolog</fullName>
    </recommendedName>
</protein>
<keyword evidence="6 8" id="KW-0472">Membrane</keyword>
<dbReference type="PANTHER" id="PTHR12226:SF2">
    <property type="entry name" value="MANNOSE-P-DOLICHOL UTILIZATION DEFECT 1 PROTEIN"/>
    <property type="match status" value="1"/>
</dbReference>
<evidence type="ECO:0000313" key="12">
    <source>
        <dbReference type="Proteomes" id="UP000603453"/>
    </source>
</evidence>
<feature type="chain" id="PRO_5034240718" description="Mannose-P-dolichol utilization defect 1 protein homolog" evidence="10">
    <location>
        <begin position="18"/>
        <end position="265"/>
    </location>
</feature>
<evidence type="ECO:0000256" key="1">
    <source>
        <dbReference type="ARBA" id="ARBA00004141"/>
    </source>
</evidence>
<dbReference type="PIRSF" id="PIRSF023381">
    <property type="entry name" value="MannP-dilichol_defect-1p"/>
    <property type="match status" value="1"/>
</dbReference>
<dbReference type="AlphaFoldDB" id="A0A8H7UWV8"/>